<feature type="compositionally biased region" description="Acidic residues" evidence="1">
    <location>
        <begin position="24"/>
        <end position="33"/>
    </location>
</feature>
<feature type="region of interest" description="Disordered" evidence="1">
    <location>
        <begin position="1"/>
        <end position="202"/>
    </location>
</feature>
<reference evidence="2" key="2">
    <citation type="submission" date="2018-03" db="EMBL/GenBank/DDBJ databases">
        <title>The Triticum urartu genome reveals the dynamic nature of wheat genome evolution.</title>
        <authorList>
            <person name="Ling H."/>
            <person name="Ma B."/>
            <person name="Shi X."/>
            <person name="Liu H."/>
            <person name="Dong L."/>
            <person name="Sun H."/>
            <person name="Cao Y."/>
            <person name="Gao Q."/>
            <person name="Zheng S."/>
            <person name="Li Y."/>
            <person name="Yu Y."/>
            <person name="Du H."/>
            <person name="Qi M."/>
            <person name="Li Y."/>
            <person name="Yu H."/>
            <person name="Cui Y."/>
            <person name="Wang N."/>
            <person name="Chen C."/>
            <person name="Wu H."/>
            <person name="Zhao Y."/>
            <person name="Zhang J."/>
            <person name="Li Y."/>
            <person name="Zhou W."/>
            <person name="Zhang B."/>
            <person name="Hu W."/>
            <person name="Eijk M."/>
            <person name="Tang J."/>
            <person name="Witsenboer H."/>
            <person name="Zhao S."/>
            <person name="Li Z."/>
            <person name="Zhang A."/>
            <person name="Wang D."/>
            <person name="Liang C."/>
        </authorList>
    </citation>
    <scope>NUCLEOTIDE SEQUENCE [LARGE SCALE GENOMIC DNA]</scope>
    <source>
        <strain evidence="2">cv. G1812</strain>
    </source>
</reference>
<evidence type="ECO:0000256" key="1">
    <source>
        <dbReference type="SAM" id="MobiDB-lite"/>
    </source>
</evidence>
<reference evidence="2" key="3">
    <citation type="submission" date="2022-06" db="UniProtKB">
        <authorList>
            <consortium name="EnsemblPlants"/>
        </authorList>
    </citation>
    <scope>IDENTIFICATION</scope>
</reference>
<proteinExistence type="predicted"/>
<dbReference type="Proteomes" id="UP000015106">
    <property type="component" value="Chromosome 7"/>
</dbReference>
<accession>A0A8R7R963</accession>
<protein>
    <submittedName>
        <fullName evidence="2">Uncharacterized protein</fullName>
    </submittedName>
</protein>
<feature type="compositionally biased region" description="Basic and acidic residues" evidence="1">
    <location>
        <begin position="1"/>
        <end position="12"/>
    </location>
</feature>
<feature type="compositionally biased region" description="Basic and acidic residues" evidence="1">
    <location>
        <begin position="119"/>
        <end position="128"/>
    </location>
</feature>
<evidence type="ECO:0000313" key="3">
    <source>
        <dbReference type="Proteomes" id="UP000015106"/>
    </source>
</evidence>
<name>A0A8R7R963_TRIUA</name>
<dbReference type="EnsemblPlants" id="TuG1812G0700005075.01.T01">
    <property type="protein sequence ID" value="TuG1812G0700005075.01.T01.cds272181"/>
    <property type="gene ID" value="TuG1812G0700005075.01"/>
</dbReference>
<keyword evidence="3" id="KW-1185">Reference proteome</keyword>
<dbReference type="AlphaFoldDB" id="A0A8R7R963"/>
<sequence length="202" mass="19960">LLARSNVEEAAVREPGGGGAEECGVAEEEEEDAGPGGQEAAGDLGARPDEARGAAGVASEDGHEERGHEPGHGAEVARDGAGVAVVGDAVARGDGEDAAGGVEEPLDDDVDEESGLYEEEGRPVRDETAEAAASVGGGEGVREEGAGHGDVGEQGESEHGHLAGQDGEARGTGSGDAEGLAADAGKPKSAESDELWVPLHGQ</sequence>
<feature type="compositionally biased region" description="Acidic residues" evidence="1">
    <location>
        <begin position="104"/>
        <end position="118"/>
    </location>
</feature>
<feature type="compositionally biased region" description="Basic and acidic residues" evidence="1">
    <location>
        <begin position="140"/>
        <end position="161"/>
    </location>
</feature>
<reference evidence="3" key="1">
    <citation type="journal article" date="2013" name="Nature">
        <title>Draft genome of the wheat A-genome progenitor Triticum urartu.</title>
        <authorList>
            <person name="Ling H.Q."/>
            <person name="Zhao S."/>
            <person name="Liu D."/>
            <person name="Wang J."/>
            <person name="Sun H."/>
            <person name="Zhang C."/>
            <person name="Fan H."/>
            <person name="Li D."/>
            <person name="Dong L."/>
            <person name="Tao Y."/>
            <person name="Gao C."/>
            <person name="Wu H."/>
            <person name="Li Y."/>
            <person name="Cui Y."/>
            <person name="Guo X."/>
            <person name="Zheng S."/>
            <person name="Wang B."/>
            <person name="Yu K."/>
            <person name="Liang Q."/>
            <person name="Yang W."/>
            <person name="Lou X."/>
            <person name="Chen J."/>
            <person name="Feng M."/>
            <person name="Jian J."/>
            <person name="Zhang X."/>
            <person name="Luo G."/>
            <person name="Jiang Y."/>
            <person name="Liu J."/>
            <person name="Wang Z."/>
            <person name="Sha Y."/>
            <person name="Zhang B."/>
            <person name="Wu H."/>
            <person name="Tang D."/>
            <person name="Shen Q."/>
            <person name="Xue P."/>
            <person name="Zou S."/>
            <person name="Wang X."/>
            <person name="Liu X."/>
            <person name="Wang F."/>
            <person name="Yang Y."/>
            <person name="An X."/>
            <person name="Dong Z."/>
            <person name="Zhang K."/>
            <person name="Zhang X."/>
            <person name="Luo M.C."/>
            <person name="Dvorak J."/>
            <person name="Tong Y."/>
            <person name="Wang J."/>
            <person name="Yang H."/>
            <person name="Li Z."/>
            <person name="Wang D."/>
            <person name="Zhang A."/>
            <person name="Wang J."/>
        </authorList>
    </citation>
    <scope>NUCLEOTIDE SEQUENCE</scope>
    <source>
        <strain evidence="3">cv. G1812</strain>
    </source>
</reference>
<feature type="compositionally biased region" description="Basic and acidic residues" evidence="1">
    <location>
        <begin position="60"/>
        <end position="78"/>
    </location>
</feature>
<feature type="compositionally biased region" description="Low complexity" evidence="1">
    <location>
        <begin position="79"/>
        <end position="92"/>
    </location>
</feature>
<dbReference type="Gramene" id="TuG1812G0700005075.01.T01">
    <property type="protein sequence ID" value="TuG1812G0700005075.01.T01.cds272181"/>
    <property type="gene ID" value="TuG1812G0700005075.01"/>
</dbReference>
<evidence type="ECO:0000313" key="2">
    <source>
        <dbReference type="EnsemblPlants" id="TuG1812G0700005075.01.T01.cds272181"/>
    </source>
</evidence>
<organism evidence="2 3">
    <name type="scientific">Triticum urartu</name>
    <name type="common">Red wild einkorn</name>
    <name type="synonym">Crithodium urartu</name>
    <dbReference type="NCBI Taxonomy" id="4572"/>
    <lineage>
        <taxon>Eukaryota</taxon>
        <taxon>Viridiplantae</taxon>
        <taxon>Streptophyta</taxon>
        <taxon>Embryophyta</taxon>
        <taxon>Tracheophyta</taxon>
        <taxon>Spermatophyta</taxon>
        <taxon>Magnoliopsida</taxon>
        <taxon>Liliopsida</taxon>
        <taxon>Poales</taxon>
        <taxon>Poaceae</taxon>
        <taxon>BOP clade</taxon>
        <taxon>Pooideae</taxon>
        <taxon>Triticodae</taxon>
        <taxon>Triticeae</taxon>
        <taxon>Triticinae</taxon>
        <taxon>Triticum</taxon>
    </lineage>
</organism>